<dbReference type="PANTHER" id="PTHR48229">
    <property type="entry name" value="CAIB/BAIF FAMILY ENZYME (AFU_ORTHOLOGUE AFUA_1G05360)-RELATED"/>
    <property type="match status" value="1"/>
</dbReference>
<evidence type="ECO:0000313" key="1">
    <source>
        <dbReference type="EMBL" id="PXW63539.1"/>
    </source>
</evidence>
<reference evidence="1 2" key="1">
    <citation type="submission" date="2018-05" db="EMBL/GenBank/DDBJ databases">
        <title>Genomic Encyclopedia of Type Strains, Phase IV (KMG-IV): sequencing the most valuable type-strain genomes for metagenomic binning, comparative biology and taxonomic classification.</title>
        <authorList>
            <person name="Goeker M."/>
        </authorList>
    </citation>
    <scope>NUCLEOTIDE SEQUENCE [LARGE SCALE GENOMIC DNA]</scope>
    <source>
        <strain evidence="1 2">DSM 6462</strain>
    </source>
</reference>
<evidence type="ECO:0000313" key="2">
    <source>
        <dbReference type="Proteomes" id="UP000248021"/>
    </source>
</evidence>
<organism evidence="1 2">
    <name type="scientific">Chelatococcus asaccharovorans</name>
    <dbReference type="NCBI Taxonomy" id="28210"/>
    <lineage>
        <taxon>Bacteria</taxon>
        <taxon>Pseudomonadati</taxon>
        <taxon>Pseudomonadota</taxon>
        <taxon>Alphaproteobacteria</taxon>
        <taxon>Hyphomicrobiales</taxon>
        <taxon>Chelatococcaceae</taxon>
        <taxon>Chelatococcus</taxon>
    </lineage>
</organism>
<name>A0A2V3US56_9HYPH</name>
<protein>
    <submittedName>
        <fullName evidence="1">CoA transferase family III</fullName>
    </submittedName>
</protein>
<dbReference type="PANTHER" id="PTHR48229:SF1">
    <property type="entry name" value="ALPHA METHYLACYL-COA RACEMASE-RELATED"/>
    <property type="match status" value="1"/>
</dbReference>
<sequence length="489" mass="52425">MQTLARDVLAQLLERLDLPLGDAEGAVAIHGADPVLPSRYRPGLASAVALAAHAIGVRGIWMARGGDHQSISIDLRRAAVPGLRTLSYVKRDGHKLQLMRPASEDKVFFETADGRLMYVLRHAFYHEHFSRLLAFLDCSPATASLEKAIGRWKAEELEDAMADAKVIGAMVRTRDEWLASPQGRHLAPRVPVEIERIGDGPPVPLPPAERPLSGIRVVDMGHVLAGPVTSRQLAEQGAEVLHVSAPYQPDPPHIQIDTGFGKRSAFVDLNRAGDTESLRSLIAGADVFAHSWRPGSLDARGLSPEALADLQPGLIYVSVSCYGYDGPWATRAGYDPLGQVVSGLVAGEGSLTAPLMAPTFTLNDYLAGYLAAAGVTSALLKRARVGGSYHVKVSLTACSMWLQDLGRLPAAQWPDGPQGVSELPVPRPDELTVTATPFGAVEHPLPIVCYSGTPSRWDLPPEPAGTSPLRWRTALDNDSLDVARPSLVS</sequence>
<dbReference type="RefSeq" id="WP_170147108.1">
    <property type="nucleotide sequence ID" value="NZ_JAHBRY010000002.1"/>
</dbReference>
<dbReference type="Proteomes" id="UP000248021">
    <property type="component" value="Unassembled WGS sequence"/>
</dbReference>
<dbReference type="SUPFAM" id="SSF89796">
    <property type="entry name" value="CoA-transferase family III (CaiB/BaiF)"/>
    <property type="match status" value="2"/>
</dbReference>
<dbReference type="InterPro" id="IPR023606">
    <property type="entry name" value="CoA-Trfase_III_dom_1_sf"/>
</dbReference>
<keyword evidence="2" id="KW-1185">Reference proteome</keyword>
<dbReference type="GO" id="GO:0016740">
    <property type="term" value="F:transferase activity"/>
    <property type="evidence" value="ECO:0007669"/>
    <property type="project" value="UniProtKB-KW"/>
</dbReference>
<proteinExistence type="predicted"/>
<comment type="caution">
    <text evidence="1">The sequence shown here is derived from an EMBL/GenBank/DDBJ whole genome shotgun (WGS) entry which is preliminary data.</text>
</comment>
<dbReference type="Gene3D" id="3.40.50.10540">
    <property type="entry name" value="Crotonobetainyl-coa:carnitine coa-transferase, domain 1"/>
    <property type="match status" value="1"/>
</dbReference>
<dbReference type="Pfam" id="PF02515">
    <property type="entry name" value="CoA_transf_3"/>
    <property type="match status" value="1"/>
</dbReference>
<dbReference type="EMBL" id="QJJK01000002">
    <property type="protein sequence ID" value="PXW63539.1"/>
    <property type="molecule type" value="Genomic_DNA"/>
</dbReference>
<gene>
    <name evidence="1" type="ORF">C7450_102455</name>
</gene>
<dbReference type="InterPro" id="IPR052985">
    <property type="entry name" value="CoA-trans_III_biosynth/detox"/>
</dbReference>
<keyword evidence="1" id="KW-0808">Transferase</keyword>
<accession>A0A2V3US56</accession>
<dbReference type="InterPro" id="IPR003673">
    <property type="entry name" value="CoA-Trfase_fam_III"/>
</dbReference>
<dbReference type="AlphaFoldDB" id="A0A2V3US56"/>